<evidence type="ECO:0000256" key="16">
    <source>
        <dbReference type="ARBA" id="ARBA00023209"/>
    </source>
</evidence>
<feature type="transmembrane region" description="Helical" evidence="24">
    <location>
        <begin position="79"/>
        <end position="99"/>
    </location>
</feature>
<evidence type="ECO:0000256" key="24">
    <source>
        <dbReference type="SAM" id="Phobius"/>
    </source>
</evidence>
<feature type="transmembrane region" description="Helical" evidence="24">
    <location>
        <begin position="6"/>
        <end position="32"/>
    </location>
</feature>
<comment type="pathway">
    <text evidence="4">Lipid metabolism.</text>
</comment>
<feature type="transmembrane region" description="Helical" evidence="24">
    <location>
        <begin position="53"/>
        <end position="73"/>
    </location>
</feature>
<evidence type="ECO:0000256" key="21">
    <source>
        <dbReference type="ARBA" id="ARBA00032396"/>
    </source>
</evidence>
<sequence length="270" mass="28517">MLTTRIITAIIAILILVPTVIWGGVGGVVLLVAAFSCVAAWELSRCLEGIKTILGSLLTLFLGLVMVICFYRLPYVTLPAALVFMPLVVLLIHLFLYSVIQKTIASTTQMIFVLGYAVIPISHAILLARLDYGSAWVIFVLVVISLGDASAYFAGKYLGKHRIPSEVSPSKTLEGYAGGVAGSFAGMLIMEVAAPGLPGVAVLAKLTLILAIIGPLGDLCASALKRRIGIKDFGGVMPGHGGVMDRADALIFAFPVAFHFLFITGNAVMP</sequence>
<keyword evidence="9" id="KW-0444">Lipid biosynthesis</keyword>
<evidence type="ECO:0000256" key="3">
    <source>
        <dbReference type="ARBA" id="ARBA00005119"/>
    </source>
</evidence>
<keyword evidence="14" id="KW-0443">Lipid metabolism</keyword>
<evidence type="ECO:0000256" key="4">
    <source>
        <dbReference type="ARBA" id="ARBA00005189"/>
    </source>
</evidence>
<comment type="caution">
    <text evidence="25">The sequence shown here is derived from an EMBL/GenBank/DDBJ whole genome shotgun (WGS) entry which is preliminary data.</text>
</comment>
<evidence type="ECO:0000256" key="2">
    <source>
        <dbReference type="ARBA" id="ARBA00004651"/>
    </source>
</evidence>
<comment type="similarity">
    <text evidence="5">Belongs to the CDS family.</text>
</comment>
<dbReference type="PANTHER" id="PTHR46382:SF1">
    <property type="entry name" value="PHOSPHATIDATE CYTIDYLYLTRANSFERASE"/>
    <property type="match status" value="1"/>
</dbReference>
<evidence type="ECO:0000256" key="10">
    <source>
        <dbReference type="ARBA" id="ARBA00022679"/>
    </source>
</evidence>
<evidence type="ECO:0000256" key="5">
    <source>
        <dbReference type="ARBA" id="ARBA00010185"/>
    </source>
</evidence>
<keyword evidence="11 24" id="KW-0812">Transmembrane</keyword>
<dbReference type="EMBL" id="JACRDE010000004">
    <property type="protein sequence ID" value="MBI5247865.1"/>
    <property type="molecule type" value="Genomic_DNA"/>
</dbReference>
<keyword evidence="16" id="KW-0594">Phospholipid biosynthesis</keyword>
<feature type="transmembrane region" description="Helical" evidence="24">
    <location>
        <begin position="111"/>
        <end position="130"/>
    </location>
</feature>
<evidence type="ECO:0000256" key="20">
    <source>
        <dbReference type="ARBA" id="ARBA00032253"/>
    </source>
</evidence>
<evidence type="ECO:0000256" key="9">
    <source>
        <dbReference type="ARBA" id="ARBA00022516"/>
    </source>
</evidence>
<dbReference type="Proteomes" id="UP000807825">
    <property type="component" value="Unassembled WGS sequence"/>
</dbReference>
<dbReference type="GO" id="GO:0004605">
    <property type="term" value="F:phosphatidate cytidylyltransferase activity"/>
    <property type="evidence" value="ECO:0007669"/>
    <property type="project" value="UniProtKB-EC"/>
</dbReference>
<evidence type="ECO:0000256" key="22">
    <source>
        <dbReference type="ARBA" id="ARBA00032743"/>
    </source>
</evidence>
<dbReference type="GO" id="GO:0016024">
    <property type="term" value="P:CDP-diacylglycerol biosynthetic process"/>
    <property type="evidence" value="ECO:0007669"/>
    <property type="project" value="TreeGrafter"/>
</dbReference>
<evidence type="ECO:0000313" key="25">
    <source>
        <dbReference type="EMBL" id="MBI5247865.1"/>
    </source>
</evidence>
<feature type="transmembrane region" description="Helical" evidence="24">
    <location>
        <begin position="136"/>
        <end position="154"/>
    </location>
</feature>
<evidence type="ECO:0000256" key="7">
    <source>
        <dbReference type="ARBA" id="ARBA00019373"/>
    </source>
</evidence>
<evidence type="ECO:0000256" key="8">
    <source>
        <dbReference type="ARBA" id="ARBA00022475"/>
    </source>
</evidence>
<dbReference type="Pfam" id="PF01148">
    <property type="entry name" value="CTP_transf_1"/>
    <property type="match status" value="1"/>
</dbReference>
<accession>A0A9D6UWT6</accession>
<evidence type="ECO:0000313" key="26">
    <source>
        <dbReference type="Proteomes" id="UP000807825"/>
    </source>
</evidence>
<evidence type="ECO:0000256" key="19">
    <source>
        <dbReference type="ARBA" id="ARBA00031825"/>
    </source>
</evidence>
<gene>
    <name evidence="25" type="ORF">HY912_00080</name>
</gene>
<evidence type="ECO:0000256" key="23">
    <source>
        <dbReference type="ARBA" id="ARBA00033406"/>
    </source>
</evidence>
<keyword evidence="17" id="KW-1208">Phospholipid metabolism</keyword>
<keyword evidence="12 25" id="KW-0548">Nucleotidyltransferase</keyword>
<keyword evidence="8" id="KW-1003">Cell membrane</keyword>
<proteinExistence type="inferred from homology"/>
<evidence type="ECO:0000256" key="11">
    <source>
        <dbReference type="ARBA" id="ARBA00022692"/>
    </source>
</evidence>
<evidence type="ECO:0000256" key="13">
    <source>
        <dbReference type="ARBA" id="ARBA00022989"/>
    </source>
</evidence>
<dbReference type="EC" id="2.7.7.41" evidence="6"/>
<comment type="catalytic activity">
    <reaction evidence="1">
        <text>a 1,2-diacyl-sn-glycero-3-phosphate + CTP + H(+) = a CDP-1,2-diacyl-sn-glycerol + diphosphate</text>
        <dbReference type="Rhea" id="RHEA:16229"/>
        <dbReference type="ChEBI" id="CHEBI:15378"/>
        <dbReference type="ChEBI" id="CHEBI:33019"/>
        <dbReference type="ChEBI" id="CHEBI:37563"/>
        <dbReference type="ChEBI" id="CHEBI:58332"/>
        <dbReference type="ChEBI" id="CHEBI:58608"/>
        <dbReference type="EC" id="2.7.7.41"/>
    </reaction>
</comment>
<comment type="subcellular location">
    <subcellularLocation>
        <location evidence="2">Cell membrane</location>
        <topology evidence="2">Multi-pass membrane protein</topology>
    </subcellularLocation>
</comment>
<evidence type="ECO:0000256" key="17">
    <source>
        <dbReference type="ARBA" id="ARBA00023264"/>
    </source>
</evidence>
<evidence type="ECO:0000256" key="6">
    <source>
        <dbReference type="ARBA" id="ARBA00012487"/>
    </source>
</evidence>
<dbReference type="PANTHER" id="PTHR46382">
    <property type="entry name" value="PHOSPHATIDATE CYTIDYLYLTRANSFERASE"/>
    <property type="match status" value="1"/>
</dbReference>
<feature type="transmembrane region" description="Helical" evidence="24">
    <location>
        <begin position="249"/>
        <end position="269"/>
    </location>
</feature>
<dbReference type="GO" id="GO:0005886">
    <property type="term" value="C:plasma membrane"/>
    <property type="evidence" value="ECO:0007669"/>
    <property type="project" value="UniProtKB-SubCell"/>
</dbReference>
<dbReference type="AlphaFoldDB" id="A0A9D6UWT6"/>
<evidence type="ECO:0000256" key="1">
    <source>
        <dbReference type="ARBA" id="ARBA00001698"/>
    </source>
</evidence>
<comment type="pathway">
    <text evidence="3">Phospholipid metabolism; CDP-diacylglycerol biosynthesis; CDP-diacylglycerol from sn-glycerol 3-phosphate: step 3/3.</text>
</comment>
<keyword evidence="15 24" id="KW-0472">Membrane</keyword>
<protein>
    <recommendedName>
        <fullName evidence="7">Phosphatidate cytidylyltransferase</fullName>
        <ecNumber evidence="6">2.7.7.41</ecNumber>
    </recommendedName>
    <alternativeName>
        <fullName evidence="20">CDP-DAG synthase</fullName>
    </alternativeName>
    <alternativeName>
        <fullName evidence="22">CDP-DG synthase</fullName>
    </alternativeName>
    <alternativeName>
        <fullName evidence="18">CDP-diacylglycerol synthase</fullName>
    </alternativeName>
    <alternativeName>
        <fullName evidence="21">CDP-diglyceride pyrophosphorylase</fullName>
    </alternativeName>
    <alternativeName>
        <fullName evidence="23">CDP-diglyceride synthase</fullName>
    </alternativeName>
    <alternativeName>
        <fullName evidence="19">CTP:phosphatidate cytidylyltransferase</fullName>
    </alternativeName>
</protein>
<evidence type="ECO:0000256" key="12">
    <source>
        <dbReference type="ARBA" id="ARBA00022695"/>
    </source>
</evidence>
<name>A0A9D6UWT6_9BACT</name>
<evidence type="ECO:0000256" key="15">
    <source>
        <dbReference type="ARBA" id="ARBA00023136"/>
    </source>
</evidence>
<feature type="transmembrane region" description="Helical" evidence="24">
    <location>
        <begin position="175"/>
        <end position="194"/>
    </location>
</feature>
<evidence type="ECO:0000256" key="18">
    <source>
        <dbReference type="ARBA" id="ARBA00029893"/>
    </source>
</evidence>
<feature type="transmembrane region" description="Helical" evidence="24">
    <location>
        <begin position="200"/>
        <end position="221"/>
    </location>
</feature>
<keyword evidence="10" id="KW-0808">Transferase</keyword>
<evidence type="ECO:0000256" key="14">
    <source>
        <dbReference type="ARBA" id="ARBA00023098"/>
    </source>
</evidence>
<keyword evidence="13 24" id="KW-1133">Transmembrane helix</keyword>
<reference evidence="25" key="1">
    <citation type="submission" date="2020-07" db="EMBL/GenBank/DDBJ databases">
        <title>Huge and variable diversity of episymbiotic CPR bacteria and DPANN archaea in groundwater ecosystems.</title>
        <authorList>
            <person name="He C.Y."/>
            <person name="Keren R."/>
            <person name="Whittaker M."/>
            <person name="Farag I.F."/>
            <person name="Doudna J."/>
            <person name="Cate J.H.D."/>
            <person name="Banfield J.F."/>
        </authorList>
    </citation>
    <scope>NUCLEOTIDE SEQUENCE</scope>
    <source>
        <strain evidence="25">NC_groundwater_1664_Pr3_B-0.1um_52_9</strain>
    </source>
</reference>
<organism evidence="25 26">
    <name type="scientific">Desulfomonile tiedjei</name>
    <dbReference type="NCBI Taxonomy" id="2358"/>
    <lineage>
        <taxon>Bacteria</taxon>
        <taxon>Pseudomonadati</taxon>
        <taxon>Thermodesulfobacteriota</taxon>
        <taxon>Desulfomonilia</taxon>
        <taxon>Desulfomonilales</taxon>
        <taxon>Desulfomonilaceae</taxon>
        <taxon>Desulfomonile</taxon>
    </lineage>
</organism>